<gene>
    <name evidence="13" type="ORF">TSOC_001459</name>
</gene>
<comment type="subcellular location">
    <subcellularLocation>
        <location evidence="1">Cell membrane</location>
        <topology evidence="1">Multi-pass membrane protein</topology>
    </subcellularLocation>
</comment>
<dbReference type="Proteomes" id="UP000236333">
    <property type="component" value="Unassembled WGS sequence"/>
</dbReference>
<evidence type="ECO:0000313" key="13">
    <source>
        <dbReference type="EMBL" id="PNH11663.1"/>
    </source>
</evidence>
<evidence type="ECO:0000256" key="7">
    <source>
        <dbReference type="ARBA" id="ARBA00022989"/>
    </source>
</evidence>
<evidence type="ECO:0000256" key="8">
    <source>
        <dbReference type="ARBA" id="ARBA00023065"/>
    </source>
</evidence>
<keyword evidence="4" id="KW-1003">Cell membrane</keyword>
<dbReference type="InterPro" id="IPR045863">
    <property type="entry name" value="CorA_TM1_TM2"/>
</dbReference>
<evidence type="ECO:0000313" key="14">
    <source>
        <dbReference type="Proteomes" id="UP000236333"/>
    </source>
</evidence>
<organism evidence="13 14">
    <name type="scientific">Tetrabaena socialis</name>
    <dbReference type="NCBI Taxonomy" id="47790"/>
    <lineage>
        <taxon>Eukaryota</taxon>
        <taxon>Viridiplantae</taxon>
        <taxon>Chlorophyta</taxon>
        <taxon>core chlorophytes</taxon>
        <taxon>Chlorophyceae</taxon>
        <taxon>CS clade</taxon>
        <taxon>Chlamydomonadales</taxon>
        <taxon>Tetrabaenaceae</taxon>
        <taxon>Tetrabaena</taxon>
    </lineage>
</organism>
<protein>
    <submittedName>
        <fullName evidence="13">Putative metal ion transporter YfjQ</fullName>
    </submittedName>
</protein>
<dbReference type="AlphaFoldDB" id="A0A2J8AGL5"/>
<comment type="caution">
    <text evidence="13">The sequence shown here is derived from an EMBL/GenBank/DDBJ whole genome shotgun (WGS) entry which is preliminary data.</text>
</comment>
<evidence type="ECO:0000256" key="4">
    <source>
        <dbReference type="ARBA" id="ARBA00022475"/>
    </source>
</evidence>
<dbReference type="GO" id="GO:0005886">
    <property type="term" value="C:plasma membrane"/>
    <property type="evidence" value="ECO:0007669"/>
    <property type="project" value="UniProtKB-SubCell"/>
</dbReference>
<dbReference type="PANTHER" id="PTHR46494:SF1">
    <property type="entry name" value="CORA FAMILY METAL ION TRANSPORTER (EUROFUNG)"/>
    <property type="match status" value="1"/>
</dbReference>
<dbReference type="PANTHER" id="PTHR46494">
    <property type="entry name" value="CORA FAMILY METAL ION TRANSPORTER (EUROFUNG)"/>
    <property type="match status" value="1"/>
</dbReference>
<evidence type="ECO:0000256" key="3">
    <source>
        <dbReference type="ARBA" id="ARBA00022448"/>
    </source>
</evidence>
<dbReference type="GO" id="GO:0015087">
    <property type="term" value="F:cobalt ion transmembrane transporter activity"/>
    <property type="evidence" value="ECO:0007669"/>
    <property type="project" value="TreeGrafter"/>
</dbReference>
<dbReference type="OrthoDB" id="165352at2759"/>
<keyword evidence="14" id="KW-1185">Reference proteome</keyword>
<keyword evidence="6" id="KW-0460">Magnesium</keyword>
<comment type="catalytic activity">
    <reaction evidence="10">
        <text>Mg(2+)(in) = Mg(2+)(out)</text>
        <dbReference type="Rhea" id="RHEA:29827"/>
        <dbReference type="ChEBI" id="CHEBI:18420"/>
    </reaction>
</comment>
<keyword evidence="3" id="KW-0813">Transport</keyword>
<feature type="transmembrane region" description="Helical" evidence="12">
    <location>
        <begin position="51"/>
        <end position="70"/>
    </location>
</feature>
<keyword evidence="5 12" id="KW-0812">Transmembrane</keyword>
<evidence type="ECO:0000256" key="11">
    <source>
        <dbReference type="ARBA" id="ARBA00045497"/>
    </source>
</evidence>
<comment type="similarity">
    <text evidence="2">Belongs to the CorA metal ion transporter (MIT) (TC 1.A.35) family.</text>
</comment>
<evidence type="ECO:0000256" key="9">
    <source>
        <dbReference type="ARBA" id="ARBA00023136"/>
    </source>
</evidence>
<dbReference type="Pfam" id="PF01544">
    <property type="entry name" value="CorA"/>
    <property type="match status" value="1"/>
</dbReference>
<keyword evidence="8" id="KW-0406">Ion transport</keyword>
<dbReference type="SUPFAM" id="SSF144083">
    <property type="entry name" value="Magnesium transport protein CorA, transmembrane region"/>
    <property type="match status" value="1"/>
</dbReference>
<dbReference type="InterPro" id="IPR002523">
    <property type="entry name" value="MgTranspt_CorA/ZnTranspt_ZntB"/>
</dbReference>
<dbReference type="GO" id="GO:0000287">
    <property type="term" value="F:magnesium ion binding"/>
    <property type="evidence" value="ECO:0007669"/>
    <property type="project" value="TreeGrafter"/>
</dbReference>
<dbReference type="EMBL" id="PGGS01000024">
    <property type="protein sequence ID" value="PNH11663.1"/>
    <property type="molecule type" value="Genomic_DNA"/>
</dbReference>
<evidence type="ECO:0000256" key="5">
    <source>
        <dbReference type="ARBA" id="ARBA00022692"/>
    </source>
</evidence>
<accession>A0A2J8AGL5</accession>
<proteinExistence type="inferred from homology"/>
<keyword evidence="9 12" id="KW-0472">Membrane</keyword>
<sequence length="108" mass="12027">MLLPRGNAQALGDQLRGINDEIESLATQASELGTLIFNLITHRTNSSMQTLALISVVFLPITFVAGVYGTNFDNLPELHWHLGYTYFWLLCAGIAVVVMLLMRRMVAF</sequence>
<dbReference type="Gene3D" id="1.20.58.340">
    <property type="entry name" value="Magnesium transport protein CorA, transmembrane region"/>
    <property type="match status" value="1"/>
</dbReference>
<evidence type="ECO:0000256" key="10">
    <source>
        <dbReference type="ARBA" id="ARBA00034269"/>
    </source>
</evidence>
<name>A0A2J8AGL5_9CHLO</name>
<dbReference type="GO" id="GO:0050897">
    <property type="term" value="F:cobalt ion binding"/>
    <property type="evidence" value="ECO:0007669"/>
    <property type="project" value="TreeGrafter"/>
</dbReference>
<evidence type="ECO:0000256" key="2">
    <source>
        <dbReference type="ARBA" id="ARBA00009765"/>
    </source>
</evidence>
<dbReference type="FunFam" id="1.20.58.340:FF:000004">
    <property type="entry name" value="Magnesium transport protein CorA"/>
    <property type="match status" value="1"/>
</dbReference>
<evidence type="ECO:0000256" key="1">
    <source>
        <dbReference type="ARBA" id="ARBA00004651"/>
    </source>
</evidence>
<evidence type="ECO:0000256" key="6">
    <source>
        <dbReference type="ARBA" id="ARBA00022842"/>
    </source>
</evidence>
<reference evidence="13 14" key="1">
    <citation type="journal article" date="2017" name="Mol. Biol. Evol.">
        <title>The 4-celled Tetrabaena socialis nuclear genome reveals the essential components for genetic control of cell number at the origin of multicellularity in the volvocine lineage.</title>
        <authorList>
            <person name="Featherston J."/>
            <person name="Arakaki Y."/>
            <person name="Hanschen E.R."/>
            <person name="Ferris P.J."/>
            <person name="Michod R.E."/>
            <person name="Olson B.J.S.C."/>
            <person name="Nozaki H."/>
            <person name="Durand P.M."/>
        </authorList>
    </citation>
    <scope>NUCLEOTIDE SEQUENCE [LARGE SCALE GENOMIC DNA]</scope>
    <source>
        <strain evidence="13 14">NIES-571</strain>
    </source>
</reference>
<feature type="transmembrane region" description="Helical" evidence="12">
    <location>
        <begin position="82"/>
        <end position="102"/>
    </location>
</feature>
<keyword evidence="7 12" id="KW-1133">Transmembrane helix</keyword>
<dbReference type="GO" id="GO:0015095">
    <property type="term" value="F:magnesium ion transmembrane transporter activity"/>
    <property type="evidence" value="ECO:0007669"/>
    <property type="project" value="TreeGrafter"/>
</dbReference>
<evidence type="ECO:0000256" key="12">
    <source>
        <dbReference type="SAM" id="Phobius"/>
    </source>
</evidence>
<comment type="function">
    <text evidence="11">Mediates influx of magnesium ions. Alternates between open and closed states. Activated by low cytoplasmic Mg(2+) levels. Inactive when cytoplasmic Mg(2+) levels are high.</text>
</comment>